<name>G0L9E6_ZOBGA</name>
<protein>
    <submittedName>
        <fullName evidence="2">Conserved hypothetical membrane protein</fullName>
    </submittedName>
</protein>
<evidence type="ECO:0000256" key="1">
    <source>
        <dbReference type="SAM" id="Phobius"/>
    </source>
</evidence>
<dbReference type="AlphaFoldDB" id="G0L9E6"/>
<feature type="transmembrane region" description="Helical" evidence="1">
    <location>
        <begin position="183"/>
        <end position="202"/>
    </location>
</feature>
<dbReference type="KEGG" id="zga:ZOBELLIA_442"/>
<accession>G0L9E6</accession>
<keyword evidence="1" id="KW-1133">Transmembrane helix</keyword>
<feature type="transmembrane region" description="Helical" evidence="1">
    <location>
        <begin position="29"/>
        <end position="50"/>
    </location>
</feature>
<dbReference type="RefSeq" id="WP_013991827.1">
    <property type="nucleotide sequence ID" value="NC_015844.1"/>
</dbReference>
<reference evidence="2 3" key="2">
    <citation type="journal article" date="2012" name="Environ. Microbiol.">
        <title>Characterization of the first alginolytic operons in a marine bacterium: from their emergence in marine Flavobacteriia to their independent transfers to marine Proteobacteria and human gut Bacteroides.</title>
        <authorList>
            <person name="Thomas F."/>
            <person name="Barbeyron T."/>
            <person name="Tonon T."/>
            <person name="Genicot S."/>
            <person name="Czjzek M."/>
            <person name="Michel G."/>
        </authorList>
    </citation>
    <scope>NUCLEOTIDE SEQUENCE [LARGE SCALE GENOMIC DNA]</scope>
    <source>
        <strain evidence="3">DSM 12802 / CCUG 47099 / CIP 106680 / NCIMB 13871 / Dsij</strain>
    </source>
</reference>
<organism evidence="2 3">
    <name type="scientific">Zobellia galactanivorans (strain DSM 12802 / CCUG 47099 / CIP 106680 / NCIMB 13871 / Dsij)</name>
    <dbReference type="NCBI Taxonomy" id="63186"/>
    <lineage>
        <taxon>Bacteria</taxon>
        <taxon>Pseudomonadati</taxon>
        <taxon>Bacteroidota</taxon>
        <taxon>Flavobacteriia</taxon>
        <taxon>Flavobacteriales</taxon>
        <taxon>Flavobacteriaceae</taxon>
        <taxon>Zobellia</taxon>
    </lineage>
</organism>
<dbReference type="Proteomes" id="UP000008898">
    <property type="component" value="Chromosome"/>
</dbReference>
<evidence type="ECO:0000313" key="2">
    <source>
        <dbReference type="EMBL" id="CAZ94515.1"/>
    </source>
</evidence>
<keyword evidence="1" id="KW-0812">Transmembrane</keyword>
<keyword evidence="3" id="KW-1185">Reference proteome</keyword>
<reference evidence="3" key="1">
    <citation type="submission" date="2009-07" db="EMBL/GenBank/DDBJ databases">
        <title>Complete genome sequence of Zobellia galactanivorans Dsij.</title>
        <authorList>
            <consortium name="Genoscope - CEA"/>
        </authorList>
    </citation>
    <scope>NUCLEOTIDE SEQUENCE [LARGE SCALE GENOMIC DNA]</scope>
    <source>
        <strain evidence="3">DSM 12802 / CCUG 47099 / CIP 106680 / NCIMB 13871 / Dsij</strain>
    </source>
</reference>
<dbReference type="STRING" id="63186.ZOBELLIA_442"/>
<evidence type="ECO:0000313" key="3">
    <source>
        <dbReference type="Proteomes" id="UP000008898"/>
    </source>
</evidence>
<keyword evidence="1" id="KW-0472">Membrane</keyword>
<feature type="transmembrane region" description="Helical" evidence="1">
    <location>
        <begin position="143"/>
        <end position="168"/>
    </location>
</feature>
<dbReference type="HOGENOM" id="CLU_1342823_0_0_10"/>
<sequence>MTYLLIPILLASILSFLFLKKKKSRNKTSIAFKGFTFLWVNMVFLLLFYLTPELVKTGYAFITYPRYEAEIIDLKSESSWINRSGSRRRVLMHTPIVSFKLENSTAHLKMPLDIASSERPEIGSIREVAYKNNVIYEISKKGYLFLAGTVLLCILLFYPILYLIFVIIGKDTGYLKKTGVKGFVYFALLTIITFAIILFNGIKG</sequence>
<proteinExistence type="predicted"/>
<gene>
    <name evidence="2" type="ordered locus">zobellia_442</name>
</gene>
<dbReference type="EMBL" id="FP476056">
    <property type="protein sequence ID" value="CAZ94515.1"/>
    <property type="molecule type" value="Genomic_DNA"/>
</dbReference>